<dbReference type="Gene3D" id="3.20.20.450">
    <property type="entry name" value="EAL domain"/>
    <property type="match status" value="1"/>
</dbReference>
<organism evidence="2 3">
    <name type="scientific">Silvibacterium bohemicum</name>
    <dbReference type="NCBI Taxonomy" id="1577686"/>
    <lineage>
        <taxon>Bacteria</taxon>
        <taxon>Pseudomonadati</taxon>
        <taxon>Acidobacteriota</taxon>
        <taxon>Terriglobia</taxon>
        <taxon>Terriglobales</taxon>
        <taxon>Acidobacteriaceae</taxon>
        <taxon>Silvibacterium</taxon>
    </lineage>
</organism>
<dbReference type="CDD" id="cd01948">
    <property type="entry name" value="EAL"/>
    <property type="match status" value="1"/>
</dbReference>
<dbReference type="Proteomes" id="UP000538666">
    <property type="component" value="Unassembled WGS sequence"/>
</dbReference>
<dbReference type="EMBL" id="JACHEK010000001">
    <property type="protein sequence ID" value="MBB6142419.1"/>
    <property type="molecule type" value="Genomic_DNA"/>
</dbReference>
<dbReference type="InterPro" id="IPR050706">
    <property type="entry name" value="Cyclic-di-GMP_PDE-like"/>
</dbReference>
<dbReference type="RefSeq" id="WP_050057654.1">
    <property type="nucleotide sequence ID" value="NZ_JACHEK010000001.1"/>
</dbReference>
<feature type="domain" description="EAL" evidence="1">
    <location>
        <begin position="4"/>
        <end position="259"/>
    </location>
</feature>
<dbReference type="InterPro" id="IPR035919">
    <property type="entry name" value="EAL_sf"/>
</dbReference>
<evidence type="ECO:0000259" key="1">
    <source>
        <dbReference type="PROSITE" id="PS50883"/>
    </source>
</evidence>
<dbReference type="SUPFAM" id="SSF141868">
    <property type="entry name" value="EAL domain-like"/>
    <property type="match status" value="1"/>
</dbReference>
<dbReference type="PANTHER" id="PTHR33121:SF15">
    <property type="entry name" value="BLUE LIGHT- AND TEMPERATURE-REGULATED ANTIREPRESSOR BLUF"/>
    <property type="match status" value="1"/>
</dbReference>
<dbReference type="PANTHER" id="PTHR33121">
    <property type="entry name" value="CYCLIC DI-GMP PHOSPHODIESTERASE PDEF"/>
    <property type="match status" value="1"/>
</dbReference>
<evidence type="ECO:0000313" key="3">
    <source>
        <dbReference type="Proteomes" id="UP000538666"/>
    </source>
</evidence>
<dbReference type="InterPro" id="IPR001633">
    <property type="entry name" value="EAL_dom"/>
</dbReference>
<dbReference type="PROSITE" id="PS50883">
    <property type="entry name" value="EAL"/>
    <property type="match status" value="1"/>
</dbReference>
<dbReference type="OrthoDB" id="8731447at2"/>
<dbReference type="GO" id="GO:0071111">
    <property type="term" value="F:cyclic-guanylate-specific phosphodiesterase activity"/>
    <property type="evidence" value="ECO:0007669"/>
    <property type="project" value="InterPro"/>
</dbReference>
<evidence type="ECO:0000313" key="2">
    <source>
        <dbReference type="EMBL" id="MBB6142419.1"/>
    </source>
</evidence>
<keyword evidence="3" id="KW-1185">Reference proteome</keyword>
<proteinExistence type="predicted"/>
<reference evidence="2 3" key="1">
    <citation type="submission" date="2020-08" db="EMBL/GenBank/DDBJ databases">
        <title>Genomic Encyclopedia of Type Strains, Phase IV (KMG-IV): sequencing the most valuable type-strain genomes for metagenomic binning, comparative biology and taxonomic classification.</title>
        <authorList>
            <person name="Goeker M."/>
        </authorList>
    </citation>
    <scope>NUCLEOTIDE SEQUENCE [LARGE SCALE GENOMIC DNA]</scope>
    <source>
        <strain evidence="2 3">DSM 103733</strain>
    </source>
</reference>
<comment type="caution">
    <text evidence="2">The sequence shown here is derived from an EMBL/GenBank/DDBJ whole genome shotgun (WGS) entry which is preliminary data.</text>
</comment>
<sequence length="269" mass="29856">MSPRNEVTANFRCVACKDGVRQPFPFSMAFQPIVDIESRTVYAYEALVRGLEGQSAAAVLCRVTPENRYAFDQSCRVRAISLAAQLGLAKTEARLSINFLPRAVLRPSSCIQLTLQTAQIYGLAHDRIILEMVETEEAPDLDHLRRIVNDYRQRGLKVALDDFGAAHSGLNLLADLPTDIIKLDKALIRNLSHRSSAMAIVMAMAKLSRTMGVELIAEGVETLEEYEALRRCGISLMQGYLFAKPVFEALPEVNWPEHFGYSGKLAKVG</sequence>
<dbReference type="AlphaFoldDB" id="A0A841JRL4"/>
<name>A0A841JRL4_9BACT</name>
<dbReference type="SMART" id="SM00052">
    <property type="entry name" value="EAL"/>
    <property type="match status" value="1"/>
</dbReference>
<gene>
    <name evidence="2" type="ORF">HNQ77_000357</name>
</gene>
<accession>A0A841JRL4</accession>
<protein>
    <submittedName>
        <fullName evidence="2">EAL domain-containing protein (Putative c-di-GMP-specific phosphodiesterase class I)</fullName>
    </submittedName>
</protein>
<dbReference type="Pfam" id="PF00563">
    <property type="entry name" value="EAL"/>
    <property type="match status" value="1"/>
</dbReference>